<protein>
    <submittedName>
        <fullName evidence="1">Uncharacterized protein</fullName>
    </submittedName>
</protein>
<name>A0AC60QN50_IXOPE</name>
<accession>A0AC60QN50</accession>
<keyword evidence="2" id="KW-1185">Reference proteome</keyword>
<feature type="non-terminal residue" evidence="1">
    <location>
        <position position="96"/>
    </location>
</feature>
<evidence type="ECO:0000313" key="2">
    <source>
        <dbReference type="Proteomes" id="UP000805193"/>
    </source>
</evidence>
<gene>
    <name evidence="1" type="ORF">HPB47_017571</name>
</gene>
<evidence type="ECO:0000313" key="1">
    <source>
        <dbReference type="EMBL" id="KAG0437154.1"/>
    </source>
</evidence>
<organism evidence="1 2">
    <name type="scientific">Ixodes persulcatus</name>
    <name type="common">Taiga tick</name>
    <dbReference type="NCBI Taxonomy" id="34615"/>
    <lineage>
        <taxon>Eukaryota</taxon>
        <taxon>Metazoa</taxon>
        <taxon>Ecdysozoa</taxon>
        <taxon>Arthropoda</taxon>
        <taxon>Chelicerata</taxon>
        <taxon>Arachnida</taxon>
        <taxon>Acari</taxon>
        <taxon>Parasitiformes</taxon>
        <taxon>Ixodida</taxon>
        <taxon>Ixodoidea</taxon>
        <taxon>Ixodidae</taxon>
        <taxon>Ixodinae</taxon>
        <taxon>Ixodes</taxon>
    </lineage>
</organism>
<reference evidence="1 2" key="1">
    <citation type="journal article" date="2020" name="Cell">
        <title>Large-Scale Comparative Analyses of Tick Genomes Elucidate Their Genetic Diversity and Vector Capacities.</title>
        <authorList>
            <consortium name="Tick Genome and Microbiome Consortium (TIGMIC)"/>
            <person name="Jia N."/>
            <person name="Wang J."/>
            <person name="Shi W."/>
            <person name="Du L."/>
            <person name="Sun Y."/>
            <person name="Zhan W."/>
            <person name="Jiang J.F."/>
            <person name="Wang Q."/>
            <person name="Zhang B."/>
            <person name="Ji P."/>
            <person name="Bell-Sakyi L."/>
            <person name="Cui X.M."/>
            <person name="Yuan T.T."/>
            <person name="Jiang B.G."/>
            <person name="Yang W.F."/>
            <person name="Lam T.T."/>
            <person name="Chang Q.C."/>
            <person name="Ding S.J."/>
            <person name="Wang X.J."/>
            <person name="Zhu J.G."/>
            <person name="Ruan X.D."/>
            <person name="Zhao L."/>
            <person name="Wei J.T."/>
            <person name="Ye R.Z."/>
            <person name="Que T.C."/>
            <person name="Du C.H."/>
            <person name="Zhou Y.H."/>
            <person name="Cheng J.X."/>
            <person name="Dai P.F."/>
            <person name="Guo W.B."/>
            <person name="Han X.H."/>
            <person name="Huang E.J."/>
            <person name="Li L.F."/>
            <person name="Wei W."/>
            <person name="Gao Y.C."/>
            <person name="Liu J.Z."/>
            <person name="Shao H.Z."/>
            <person name="Wang X."/>
            <person name="Wang C.C."/>
            <person name="Yang T.C."/>
            <person name="Huo Q.B."/>
            <person name="Li W."/>
            <person name="Chen H.Y."/>
            <person name="Chen S.E."/>
            <person name="Zhou L.G."/>
            <person name="Ni X.B."/>
            <person name="Tian J.H."/>
            <person name="Sheng Y."/>
            <person name="Liu T."/>
            <person name="Pan Y.S."/>
            <person name="Xia L.Y."/>
            <person name="Li J."/>
            <person name="Zhao F."/>
            <person name="Cao W.C."/>
        </authorList>
    </citation>
    <scope>NUCLEOTIDE SEQUENCE [LARGE SCALE GENOMIC DNA]</scope>
    <source>
        <strain evidence="1">Iper-2018</strain>
    </source>
</reference>
<sequence>AIEDTVTDPASLDITRMKALLKATLEARKASPSDELPVYFLSPDVLALEAELRFKSSLEDMEAKLCEVRQTLNRGSFLDIDCYLRPKRATFSLITL</sequence>
<proteinExistence type="predicted"/>
<comment type="caution">
    <text evidence="1">The sequence shown here is derived from an EMBL/GenBank/DDBJ whole genome shotgun (WGS) entry which is preliminary data.</text>
</comment>
<dbReference type="EMBL" id="JABSTQ010006526">
    <property type="protein sequence ID" value="KAG0437154.1"/>
    <property type="molecule type" value="Genomic_DNA"/>
</dbReference>
<feature type="non-terminal residue" evidence="1">
    <location>
        <position position="1"/>
    </location>
</feature>
<dbReference type="Proteomes" id="UP000805193">
    <property type="component" value="Unassembled WGS sequence"/>
</dbReference>